<organism evidence="2 3">
    <name type="scientific">Bimuria novae-zelandiae CBS 107.79</name>
    <dbReference type="NCBI Taxonomy" id="1447943"/>
    <lineage>
        <taxon>Eukaryota</taxon>
        <taxon>Fungi</taxon>
        <taxon>Dikarya</taxon>
        <taxon>Ascomycota</taxon>
        <taxon>Pezizomycotina</taxon>
        <taxon>Dothideomycetes</taxon>
        <taxon>Pleosporomycetidae</taxon>
        <taxon>Pleosporales</taxon>
        <taxon>Massarineae</taxon>
        <taxon>Didymosphaeriaceae</taxon>
        <taxon>Bimuria</taxon>
    </lineage>
</organism>
<evidence type="ECO:0000313" key="2">
    <source>
        <dbReference type="EMBL" id="KAF1979714.1"/>
    </source>
</evidence>
<evidence type="ECO:0000256" key="1">
    <source>
        <dbReference type="SAM" id="MobiDB-lite"/>
    </source>
</evidence>
<feature type="compositionally biased region" description="Basic residues" evidence="1">
    <location>
        <begin position="1"/>
        <end position="11"/>
    </location>
</feature>
<proteinExistence type="predicted"/>
<dbReference type="OrthoDB" id="3792558at2759"/>
<sequence length="134" mass="15233">MASITRRKPYKYKQDKVIKPPKTSRTEMSAVQRAFVVGAIVASRDGYASANALSKRMPQTQSGLSRLVQRIERKAQEGGHNLWDEILYKNNPGRGRDEILTQEQKDAIIAIATSARNNREKQSWQTRVEISFNT</sequence>
<feature type="region of interest" description="Disordered" evidence="1">
    <location>
        <begin position="1"/>
        <end position="25"/>
    </location>
</feature>
<dbReference type="AlphaFoldDB" id="A0A6A5VQV8"/>
<reference evidence="2" key="1">
    <citation type="journal article" date="2020" name="Stud. Mycol.">
        <title>101 Dothideomycetes genomes: a test case for predicting lifestyles and emergence of pathogens.</title>
        <authorList>
            <person name="Haridas S."/>
            <person name="Albert R."/>
            <person name="Binder M."/>
            <person name="Bloem J."/>
            <person name="Labutti K."/>
            <person name="Salamov A."/>
            <person name="Andreopoulos B."/>
            <person name="Baker S."/>
            <person name="Barry K."/>
            <person name="Bills G."/>
            <person name="Bluhm B."/>
            <person name="Cannon C."/>
            <person name="Castanera R."/>
            <person name="Culley D."/>
            <person name="Daum C."/>
            <person name="Ezra D."/>
            <person name="Gonzalez J."/>
            <person name="Henrissat B."/>
            <person name="Kuo A."/>
            <person name="Liang C."/>
            <person name="Lipzen A."/>
            <person name="Lutzoni F."/>
            <person name="Magnuson J."/>
            <person name="Mondo S."/>
            <person name="Nolan M."/>
            <person name="Ohm R."/>
            <person name="Pangilinan J."/>
            <person name="Park H.-J."/>
            <person name="Ramirez L."/>
            <person name="Alfaro M."/>
            <person name="Sun H."/>
            <person name="Tritt A."/>
            <person name="Yoshinaga Y."/>
            <person name="Zwiers L.-H."/>
            <person name="Turgeon B."/>
            <person name="Goodwin S."/>
            <person name="Spatafora J."/>
            <person name="Crous P."/>
            <person name="Grigoriev I."/>
        </authorList>
    </citation>
    <scope>NUCLEOTIDE SEQUENCE</scope>
    <source>
        <strain evidence="2">CBS 107.79</strain>
    </source>
</reference>
<accession>A0A6A5VQV8</accession>
<dbReference type="EMBL" id="ML976657">
    <property type="protein sequence ID" value="KAF1979714.1"/>
    <property type="molecule type" value="Genomic_DNA"/>
</dbReference>
<name>A0A6A5VQV8_9PLEO</name>
<keyword evidence="3" id="KW-1185">Reference proteome</keyword>
<evidence type="ECO:0000313" key="3">
    <source>
        <dbReference type="Proteomes" id="UP000800036"/>
    </source>
</evidence>
<gene>
    <name evidence="2" type="ORF">BU23DRAFT_594898</name>
</gene>
<protein>
    <submittedName>
        <fullName evidence="2">Uncharacterized protein</fullName>
    </submittedName>
</protein>
<dbReference type="Proteomes" id="UP000800036">
    <property type="component" value="Unassembled WGS sequence"/>
</dbReference>